<reference evidence="1" key="1">
    <citation type="submission" date="2014-09" db="EMBL/GenBank/DDBJ databases">
        <authorList>
            <person name="Magalhaes I.L.F."/>
            <person name="Oliveira U."/>
            <person name="Santos F.R."/>
            <person name="Vidigal T.H.D.A."/>
            <person name="Brescovit A.D."/>
            <person name="Santos A.J."/>
        </authorList>
    </citation>
    <scope>NUCLEOTIDE SEQUENCE</scope>
    <source>
        <tissue evidence="1">Shoot tissue taken approximately 20 cm above the soil surface</tissue>
    </source>
</reference>
<protein>
    <submittedName>
        <fullName evidence="1">Uncharacterized protein</fullName>
    </submittedName>
</protein>
<evidence type="ECO:0000313" key="1">
    <source>
        <dbReference type="EMBL" id="JAD69851.1"/>
    </source>
</evidence>
<proteinExistence type="predicted"/>
<dbReference type="EMBL" id="GBRH01228044">
    <property type="protein sequence ID" value="JAD69851.1"/>
    <property type="molecule type" value="Transcribed_RNA"/>
</dbReference>
<organism evidence="1">
    <name type="scientific">Arundo donax</name>
    <name type="common">Giant reed</name>
    <name type="synonym">Donax arundinaceus</name>
    <dbReference type="NCBI Taxonomy" id="35708"/>
    <lineage>
        <taxon>Eukaryota</taxon>
        <taxon>Viridiplantae</taxon>
        <taxon>Streptophyta</taxon>
        <taxon>Embryophyta</taxon>
        <taxon>Tracheophyta</taxon>
        <taxon>Spermatophyta</taxon>
        <taxon>Magnoliopsida</taxon>
        <taxon>Liliopsida</taxon>
        <taxon>Poales</taxon>
        <taxon>Poaceae</taxon>
        <taxon>PACMAD clade</taxon>
        <taxon>Arundinoideae</taxon>
        <taxon>Arundineae</taxon>
        <taxon>Arundo</taxon>
    </lineage>
</organism>
<accession>A0A0A9C2P0</accession>
<dbReference type="AlphaFoldDB" id="A0A0A9C2P0"/>
<sequence>MAQSGRCRGRAVQMTPPPGDCCCNLFLISVCKSMYLMLVATNPCS</sequence>
<reference evidence="1" key="2">
    <citation type="journal article" date="2015" name="Data Brief">
        <title>Shoot transcriptome of the giant reed, Arundo donax.</title>
        <authorList>
            <person name="Barrero R.A."/>
            <person name="Guerrero F.D."/>
            <person name="Moolhuijzen P."/>
            <person name="Goolsby J.A."/>
            <person name="Tidwell J."/>
            <person name="Bellgard S.E."/>
            <person name="Bellgard M.I."/>
        </authorList>
    </citation>
    <scope>NUCLEOTIDE SEQUENCE</scope>
    <source>
        <tissue evidence="1">Shoot tissue taken approximately 20 cm above the soil surface</tissue>
    </source>
</reference>
<name>A0A0A9C2P0_ARUDO</name>